<evidence type="ECO:0000313" key="3">
    <source>
        <dbReference type="EMBL" id="SHF83245.1"/>
    </source>
</evidence>
<reference evidence="3 4" key="1">
    <citation type="submission" date="2016-11" db="EMBL/GenBank/DDBJ databases">
        <authorList>
            <person name="Jaros S."/>
            <person name="Januszkiewicz K."/>
            <person name="Wedrychowicz H."/>
        </authorList>
    </citation>
    <scope>NUCLEOTIDE SEQUENCE [LARGE SCALE GENOMIC DNA]</scope>
    <source>
        <strain evidence="3 4">DSM 18119</strain>
    </source>
</reference>
<evidence type="ECO:0000256" key="2">
    <source>
        <dbReference type="SAM" id="SignalP"/>
    </source>
</evidence>
<evidence type="ECO:0000256" key="1">
    <source>
        <dbReference type="SAM" id="Coils"/>
    </source>
</evidence>
<feature type="chain" id="PRO_5009909971" evidence="2">
    <location>
        <begin position="26"/>
        <end position="273"/>
    </location>
</feature>
<evidence type="ECO:0000313" key="4">
    <source>
        <dbReference type="Proteomes" id="UP000184048"/>
    </source>
</evidence>
<keyword evidence="2" id="KW-0732">Signal</keyword>
<dbReference type="Proteomes" id="UP000184048">
    <property type="component" value="Unassembled WGS sequence"/>
</dbReference>
<sequence length="273" mass="31261">MNQKSILQKLPIVAIGVAVACTALAFQQQPLKTKPAHSDTLPDRNRKVRNIDDALEELERSKAEVDRSLKDIDFNKMEKEIQEATKNLQLDTKKMQEELAQAMKEVDKAKINADIQKTFQEENLAKMKASLDSNIKSVDFDKLKAEIENSVAKVDWDKIHEELEKTKSVNMDSIQSNLKKIRPEIERSMKQAHESIDKARKELTGYKHFLDGLTNDGLINKTNDYTIQYKSGKLTINGTEQPASVTNKYQSFLKEKKDFTIEKSKDDFNIKND</sequence>
<dbReference type="RefSeq" id="WP_139256482.1">
    <property type="nucleotide sequence ID" value="NZ_FQUU01000020.1"/>
</dbReference>
<proteinExistence type="predicted"/>
<feature type="coiled-coil region" evidence="1">
    <location>
        <begin position="44"/>
        <end position="112"/>
    </location>
</feature>
<keyword evidence="1" id="KW-0175">Coiled coil</keyword>
<dbReference type="PROSITE" id="PS51257">
    <property type="entry name" value="PROKAR_LIPOPROTEIN"/>
    <property type="match status" value="1"/>
</dbReference>
<accession>A0A1M5EVI1</accession>
<dbReference type="STRING" id="1121884.SAMN02745131_03640"/>
<name>A0A1M5EVI1_9BACT</name>
<organism evidence="3 4">
    <name type="scientific">Flavisolibacter ginsengisoli DSM 18119</name>
    <dbReference type="NCBI Taxonomy" id="1121884"/>
    <lineage>
        <taxon>Bacteria</taxon>
        <taxon>Pseudomonadati</taxon>
        <taxon>Bacteroidota</taxon>
        <taxon>Chitinophagia</taxon>
        <taxon>Chitinophagales</taxon>
        <taxon>Chitinophagaceae</taxon>
        <taxon>Flavisolibacter</taxon>
    </lineage>
</organism>
<dbReference type="EMBL" id="FQUU01000020">
    <property type="protein sequence ID" value="SHF83245.1"/>
    <property type="molecule type" value="Genomic_DNA"/>
</dbReference>
<feature type="signal peptide" evidence="2">
    <location>
        <begin position="1"/>
        <end position="25"/>
    </location>
</feature>
<protein>
    <submittedName>
        <fullName evidence="3">Uncharacterized protein</fullName>
    </submittedName>
</protein>
<dbReference type="AlphaFoldDB" id="A0A1M5EVI1"/>
<keyword evidence="4" id="KW-1185">Reference proteome</keyword>
<dbReference type="OrthoDB" id="670270at2"/>
<gene>
    <name evidence="3" type="ORF">SAMN02745131_03640</name>
</gene>